<dbReference type="RefSeq" id="WP_043842334.1">
    <property type="nucleotide sequence ID" value="NZ_AQQW01000002.1"/>
</dbReference>
<accession>W4HPN9</accession>
<dbReference type="eggNOG" id="ENOG5031292">
    <property type="taxonomic scope" value="Bacteria"/>
</dbReference>
<evidence type="ECO:0000313" key="2">
    <source>
        <dbReference type="Proteomes" id="UP000019063"/>
    </source>
</evidence>
<name>W4HPN9_9RHOB</name>
<evidence type="ECO:0000313" key="1">
    <source>
        <dbReference type="EMBL" id="ETW14086.1"/>
    </source>
</evidence>
<evidence type="ECO:0008006" key="3">
    <source>
        <dbReference type="Google" id="ProtNLM"/>
    </source>
</evidence>
<dbReference type="AlphaFoldDB" id="W4HPN9"/>
<comment type="caution">
    <text evidence="1">The sequence shown here is derived from an EMBL/GenBank/DDBJ whole genome shotgun (WGS) entry which is preliminary data.</text>
</comment>
<sequence>MPLTLDPNIADADRFYADLLAAHDGLSEAESHAFNARLVLILANHVGDHETLRQALDAAARADDGAGSV</sequence>
<organism evidence="1 2">
    <name type="scientific">Roseivivax marinus</name>
    <dbReference type="NCBI Taxonomy" id="1379903"/>
    <lineage>
        <taxon>Bacteria</taxon>
        <taxon>Pseudomonadati</taxon>
        <taxon>Pseudomonadota</taxon>
        <taxon>Alphaproteobacteria</taxon>
        <taxon>Rhodobacterales</taxon>
        <taxon>Roseobacteraceae</taxon>
        <taxon>Roseivivax</taxon>
    </lineage>
</organism>
<dbReference type="InterPro" id="IPR021233">
    <property type="entry name" value="DUF2783"/>
</dbReference>
<dbReference type="Proteomes" id="UP000019063">
    <property type="component" value="Unassembled WGS sequence"/>
</dbReference>
<dbReference type="STRING" id="1379903.ATO8_04311"/>
<gene>
    <name evidence="1" type="ORF">ATO8_04311</name>
</gene>
<dbReference type="Pfam" id="PF10932">
    <property type="entry name" value="DUF2783"/>
    <property type="match status" value="1"/>
</dbReference>
<protein>
    <recommendedName>
        <fullName evidence="3">DUF2783 domain-containing protein</fullName>
    </recommendedName>
</protein>
<keyword evidence="2" id="KW-1185">Reference proteome</keyword>
<dbReference type="PATRIC" id="fig|1317118.6.peg.892"/>
<reference evidence="1 2" key="1">
    <citation type="journal article" date="2014" name="Antonie Van Leeuwenhoek">
        <title>Roseivivax atlanticus sp. nov., isolated from surface seawater of the Atlantic Ocean.</title>
        <authorList>
            <person name="Li G."/>
            <person name="Lai Q."/>
            <person name="Liu X."/>
            <person name="Sun F."/>
            <person name="Shao Z."/>
        </authorList>
    </citation>
    <scope>NUCLEOTIDE SEQUENCE [LARGE SCALE GENOMIC DNA]</scope>
    <source>
        <strain evidence="1 2">22II-s10s</strain>
    </source>
</reference>
<dbReference type="EMBL" id="AQQW01000002">
    <property type="protein sequence ID" value="ETW14086.1"/>
    <property type="molecule type" value="Genomic_DNA"/>
</dbReference>
<proteinExistence type="predicted"/>